<dbReference type="EMBL" id="CP003732">
    <property type="protein sequence ID" value="AFV10524.1"/>
    <property type="molecule type" value="Genomic_DNA"/>
</dbReference>
<protein>
    <submittedName>
        <fullName evidence="1">Uncharacterized protein</fullName>
    </submittedName>
</protein>
<sequence length="36" mass="4421">MNVVLLGFYYIMLFYKSRYSELVLVFHMKKFLKSLV</sequence>
<gene>
    <name evidence="1" type="ordered locus">Tph_c02770</name>
</gene>
<evidence type="ECO:0000313" key="2">
    <source>
        <dbReference type="Proteomes" id="UP000000467"/>
    </source>
</evidence>
<proteinExistence type="predicted"/>
<accession>K4LQZ8</accession>
<dbReference type="KEGG" id="tpz:Tph_c02770"/>
<dbReference type="STRING" id="1089553.Tph_c02770"/>
<name>K4LQZ8_THEPS</name>
<dbReference type="HOGENOM" id="CLU_3359029_0_0_9"/>
<organism evidence="1 2">
    <name type="scientific">Thermacetogenium phaeum (strain ATCC BAA-254 / DSM 26808 / PB)</name>
    <dbReference type="NCBI Taxonomy" id="1089553"/>
    <lineage>
        <taxon>Bacteria</taxon>
        <taxon>Bacillati</taxon>
        <taxon>Bacillota</taxon>
        <taxon>Clostridia</taxon>
        <taxon>Thermoanaerobacterales</taxon>
        <taxon>Thermoanaerobacteraceae</taxon>
        <taxon>Thermacetogenium</taxon>
    </lineage>
</organism>
<reference evidence="1 2" key="1">
    <citation type="journal article" date="2012" name="BMC Genomics">
        <title>Genome-guided analysis of physiological and morphological traits of the fermentative acetate oxidizer Thermacetogenium phaeum.</title>
        <authorList>
            <person name="Oehler D."/>
            <person name="Poehlein A."/>
            <person name="Leimbach A."/>
            <person name="Muller N."/>
            <person name="Daniel R."/>
            <person name="Gottschalk G."/>
            <person name="Schink B."/>
        </authorList>
    </citation>
    <scope>NUCLEOTIDE SEQUENCE [LARGE SCALE GENOMIC DNA]</scope>
    <source>
        <strain evidence="2">ATCC BAA-254 / DSM 26808 / PB</strain>
    </source>
</reference>
<evidence type="ECO:0000313" key="1">
    <source>
        <dbReference type="EMBL" id="AFV10524.1"/>
    </source>
</evidence>
<keyword evidence="2" id="KW-1185">Reference proteome</keyword>
<dbReference type="Proteomes" id="UP000000467">
    <property type="component" value="Chromosome"/>
</dbReference>
<dbReference type="AlphaFoldDB" id="K4LQZ8"/>